<dbReference type="EMBL" id="KN823206">
    <property type="protein sequence ID" value="KIO19724.1"/>
    <property type="molecule type" value="Genomic_DNA"/>
</dbReference>
<keyword evidence="3" id="KW-1185">Reference proteome</keyword>
<accession>A0A0C3Q7W6</accession>
<feature type="compositionally biased region" description="Polar residues" evidence="1">
    <location>
        <begin position="148"/>
        <end position="157"/>
    </location>
</feature>
<feature type="region of interest" description="Disordered" evidence="1">
    <location>
        <begin position="133"/>
        <end position="166"/>
    </location>
</feature>
<name>A0A0C3Q7W6_9AGAM</name>
<evidence type="ECO:0000313" key="2">
    <source>
        <dbReference type="EMBL" id="KIO19724.1"/>
    </source>
</evidence>
<reference evidence="2 3" key="1">
    <citation type="submission" date="2014-04" db="EMBL/GenBank/DDBJ databases">
        <authorList>
            <consortium name="DOE Joint Genome Institute"/>
            <person name="Kuo A."/>
            <person name="Girlanda M."/>
            <person name="Perotto S."/>
            <person name="Kohler A."/>
            <person name="Nagy L.G."/>
            <person name="Floudas D."/>
            <person name="Copeland A."/>
            <person name="Barry K.W."/>
            <person name="Cichocki N."/>
            <person name="Veneault-Fourrey C."/>
            <person name="LaButti K."/>
            <person name="Lindquist E.A."/>
            <person name="Lipzen A."/>
            <person name="Lundell T."/>
            <person name="Morin E."/>
            <person name="Murat C."/>
            <person name="Sun H."/>
            <person name="Tunlid A."/>
            <person name="Henrissat B."/>
            <person name="Grigoriev I.V."/>
            <person name="Hibbett D.S."/>
            <person name="Martin F."/>
            <person name="Nordberg H.P."/>
            <person name="Cantor M.N."/>
            <person name="Hua S.X."/>
        </authorList>
    </citation>
    <scope>NUCLEOTIDE SEQUENCE [LARGE SCALE GENOMIC DNA]</scope>
    <source>
        <strain evidence="2 3">MUT 4182</strain>
    </source>
</reference>
<sequence>MSDRVIQLGHTTLVSTVDVITIPPDDFPAWLFPNKGLCSRWYKMMLSMEPFREVIRCLQSAARITLKDPEPRLTPHLMHTSQTGKAADHVISPPHAMHSNTAACIVRSSFSISFDNASGPITAPGLSWAATRRPSSLRLRSPGEIQRTALNNENGTQGKDGATCDTDPPTERIILILDSNTALPTPNREPARLAFHLLPPSNSRSKRHAFGVSETGDRMVALMRRAAQETHKELTFKNYEEGRNDGSWSNKAGVIVVCSYHRNDSSHRRGDSKGMLAVSKALFQGSKDGRIAPPGYQSSLLGPE</sequence>
<protein>
    <submittedName>
        <fullName evidence="2">Uncharacterized protein</fullName>
    </submittedName>
</protein>
<proteinExistence type="predicted"/>
<dbReference type="Proteomes" id="UP000054248">
    <property type="component" value="Unassembled WGS sequence"/>
</dbReference>
<organism evidence="2 3">
    <name type="scientific">Tulasnella calospora MUT 4182</name>
    <dbReference type="NCBI Taxonomy" id="1051891"/>
    <lineage>
        <taxon>Eukaryota</taxon>
        <taxon>Fungi</taxon>
        <taxon>Dikarya</taxon>
        <taxon>Basidiomycota</taxon>
        <taxon>Agaricomycotina</taxon>
        <taxon>Agaricomycetes</taxon>
        <taxon>Cantharellales</taxon>
        <taxon>Tulasnellaceae</taxon>
        <taxon>Tulasnella</taxon>
    </lineage>
</organism>
<reference evidence="3" key="2">
    <citation type="submission" date="2015-01" db="EMBL/GenBank/DDBJ databases">
        <title>Evolutionary Origins and Diversification of the Mycorrhizal Mutualists.</title>
        <authorList>
            <consortium name="DOE Joint Genome Institute"/>
            <consortium name="Mycorrhizal Genomics Consortium"/>
            <person name="Kohler A."/>
            <person name="Kuo A."/>
            <person name="Nagy L.G."/>
            <person name="Floudas D."/>
            <person name="Copeland A."/>
            <person name="Barry K.W."/>
            <person name="Cichocki N."/>
            <person name="Veneault-Fourrey C."/>
            <person name="LaButti K."/>
            <person name="Lindquist E.A."/>
            <person name="Lipzen A."/>
            <person name="Lundell T."/>
            <person name="Morin E."/>
            <person name="Murat C."/>
            <person name="Riley R."/>
            <person name="Ohm R."/>
            <person name="Sun H."/>
            <person name="Tunlid A."/>
            <person name="Henrissat B."/>
            <person name="Grigoriev I.V."/>
            <person name="Hibbett D.S."/>
            <person name="Martin F."/>
        </authorList>
    </citation>
    <scope>NUCLEOTIDE SEQUENCE [LARGE SCALE GENOMIC DNA]</scope>
    <source>
        <strain evidence="3">MUT 4182</strain>
    </source>
</reference>
<evidence type="ECO:0000313" key="3">
    <source>
        <dbReference type="Proteomes" id="UP000054248"/>
    </source>
</evidence>
<gene>
    <name evidence="2" type="ORF">M407DRAFT_11253</name>
</gene>
<feature type="compositionally biased region" description="Low complexity" evidence="1">
    <location>
        <begin position="133"/>
        <end position="142"/>
    </location>
</feature>
<dbReference type="AlphaFoldDB" id="A0A0C3Q7W6"/>
<dbReference type="HOGENOM" id="CLU_915841_0_0_1"/>
<evidence type="ECO:0000256" key="1">
    <source>
        <dbReference type="SAM" id="MobiDB-lite"/>
    </source>
</evidence>